<dbReference type="Ensembl" id="ENSSSCT00065072573.1">
    <property type="protein sequence ID" value="ENSSSCP00065031621.1"/>
    <property type="gene ID" value="ENSSSCG00065052998.1"/>
</dbReference>
<reference evidence="3" key="1">
    <citation type="submission" date="2025-08" db="UniProtKB">
        <authorList>
            <consortium name="Ensembl"/>
        </authorList>
    </citation>
    <scope>IDENTIFICATION</scope>
</reference>
<name>A0A8D1Z8I5_PIG</name>
<dbReference type="Proteomes" id="UP000694725">
    <property type="component" value="Unplaced"/>
</dbReference>
<protein>
    <recommendedName>
        <fullName evidence="2">Cyclin N-terminal domain-containing protein</fullName>
    </recommendedName>
</protein>
<dbReference type="InterPro" id="IPR036915">
    <property type="entry name" value="Cyclin-like_sf"/>
</dbReference>
<dbReference type="PANTHER" id="PTHR14248">
    <property type="entry name" value="CYCLIN Y, ISOFORM A"/>
    <property type="match status" value="1"/>
</dbReference>
<dbReference type="Gene3D" id="1.10.472.10">
    <property type="entry name" value="Cyclin-like"/>
    <property type="match status" value="1"/>
</dbReference>
<accession>A0A8D1Z8I5</accession>
<feature type="domain" description="Cyclin N-terminal" evidence="2">
    <location>
        <begin position="168"/>
        <end position="251"/>
    </location>
</feature>
<organism evidence="3 4">
    <name type="scientific">Sus scrofa</name>
    <name type="common">Pig</name>
    <dbReference type="NCBI Taxonomy" id="9823"/>
    <lineage>
        <taxon>Eukaryota</taxon>
        <taxon>Metazoa</taxon>
        <taxon>Chordata</taxon>
        <taxon>Craniata</taxon>
        <taxon>Vertebrata</taxon>
        <taxon>Euteleostomi</taxon>
        <taxon>Mammalia</taxon>
        <taxon>Eutheria</taxon>
        <taxon>Laurasiatheria</taxon>
        <taxon>Artiodactyla</taxon>
        <taxon>Suina</taxon>
        <taxon>Suidae</taxon>
        <taxon>Sus</taxon>
    </lineage>
</organism>
<dbReference type="AlphaFoldDB" id="A0A8D1Z8I5"/>
<proteinExistence type="inferred from homology"/>
<comment type="similarity">
    <text evidence="1">Belongs to the cyclin family. Cyclin Y subfamily.</text>
</comment>
<dbReference type="InterPro" id="IPR006671">
    <property type="entry name" value="Cyclin_N"/>
</dbReference>
<dbReference type="Pfam" id="PF00134">
    <property type="entry name" value="Cyclin_N"/>
    <property type="match status" value="1"/>
</dbReference>
<sequence length="257" mass="29022">MGNTLSCCLSPNASPKLGRRKGPVEPDYESEVCEAAAGDAVAVASAPAAVEPAELDYGAGEGHHLQHISDREMPEDLAFESNPSDHPRASTIFLSKSQTDVREKRKSNHLNHVSPGQLTKKYSSCSTIFLDDSTFLKYTFLFYRDADRSLDIFDERSHPLTREKVPEEYFKHDPEHKFIYRFVRTLFSAAQLTAECAIVTLVYLERLLTYAEIDICPTNWKRIVLGAILLASKVWDDQAVWNVDYCQILKDITVEDM</sequence>
<dbReference type="SUPFAM" id="SSF47954">
    <property type="entry name" value="Cyclin-like"/>
    <property type="match status" value="1"/>
</dbReference>
<evidence type="ECO:0000259" key="2">
    <source>
        <dbReference type="Pfam" id="PF00134"/>
    </source>
</evidence>
<evidence type="ECO:0000256" key="1">
    <source>
        <dbReference type="ARBA" id="ARBA00005463"/>
    </source>
</evidence>
<dbReference type="CDD" id="cd20540">
    <property type="entry name" value="CYCLIN_CCNY_like"/>
    <property type="match status" value="1"/>
</dbReference>
<evidence type="ECO:0000313" key="4">
    <source>
        <dbReference type="Proteomes" id="UP000694725"/>
    </source>
</evidence>
<evidence type="ECO:0000313" key="3">
    <source>
        <dbReference type="Ensembl" id="ENSSSCP00065031621.1"/>
    </source>
</evidence>